<dbReference type="Proteomes" id="UP000257109">
    <property type="component" value="Unassembled WGS sequence"/>
</dbReference>
<evidence type="ECO:0000256" key="2">
    <source>
        <dbReference type="ARBA" id="ARBA00022801"/>
    </source>
</evidence>
<proteinExistence type="inferred from homology"/>
<comment type="similarity">
    <text evidence="1">Belongs to the 'GDSL' lipolytic enzyme family.</text>
</comment>
<dbReference type="Pfam" id="PF00657">
    <property type="entry name" value="Lipase_GDSL"/>
    <property type="match status" value="2"/>
</dbReference>
<keyword evidence="2" id="KW-0378">Hydrolase</keyword>
<dbReference type="PANTHER" id="PTHR45648">
    <property type="entry name" value="GDSL LIPASE/ACYLHYDROLASE FAMILY PROTEIN (AFU_ORTHOLOGUE AFUA_4G14700)"/>
    <property type="match status" value="1"/>
</dbReference>
<dbReference type="CDD" id="cd01837">
    <property type="entry name" value="SGNH_plant_lipase_like"/>
    <property type="match status" value="2"/>
</dbReference>
<dbReference type="InterPro" id="IPR051058">
    <property type="entry name" value="GDSL_Est/Lipase"/>
</dbReference>
<feature type="chain" id="PRO_5016744826" evidence="4">
    <location>
        <begin position="24"/>
        <end position="731"/>
    </location>
</feature>
<keyword evidence="3" id="KW-0443">Lipid metabolism</keyword>
<dbReference type="OrthoDB" id="1679908at2759"/>
<dbReference type="InterPro" id="IPR035669">
    <property type="entry name" value="SGNH_plant_lipase-like"/>
</dbReference>
<evidence type="ECO:0000313" key="5">
    <source>
        <dbReference type="EMBL" id="RDX76491.1"/>
    </source>
</evidence>
<feature type="signal peptide" evidence="4">
    <location>
        <begin position="1"/>
        <end position="23"/>
    </location>
</feature>
<organism evidence="5 6">
    <name type="scientific">Mucuna pruriens</name>
    <name type="common">Velvet bean</name>
    <name type="synonym">Dolichos pruriens</name>
    <dbReference type="NCBI Taxonomy" id="157652"/>
    <lineage>
        <taxon>Eukaryota</taxon>
        <taxon>Viridiplantae</taxon>
        <taxon>Streptophyta</taxon>
        <taxon>Embryophyta</taxon>
        <taxon>Tracheophyta</taxon>
        <taxon>Spermatophyta</taxon>
        <taxon>Magnoliopsida</taxon>
        <taxon>eudicotyledons</taxon>
        <taxon>Gunneridae</taxon>
        <taxon>Pentapetalae</taxon>
        <taxon>rosids</taxon>
        <taxon>fabids</taxon>
        <taxon>Fabales</taxon>
        <taxon>Fabaceae</taxon>
        <taxon>Papilionoideae</taxon>
        <taxon>50 kb inversion clade</taxon>
        <taxon>NPAAA clade</taxon>
        <taxon>indigoferoid/millettioid clade</taxon>
        <taxon>Phaseoleae</taxon>
        <taxon>Mucuna</taxon>
    </lineage>
</organism>
<reference evidence="5" key="1">
    <citation type="submission" date="2018-05" db="EMBL/GenBank/DDBJ databases">
        <title>Draft genome of Mucuna pruriens seed.</title>
        <authorList>
            <person name="Nnadi N.E."/>
            <person name="Vos R."/>
            <person name="Hasami M.H."/>
            <person name="Devisetty U.K."/>
            <person name="Aguiy J.C."/>
        </authorList>
    </citation>
    <scope>NUCLEOTIDE SEQUENCE [LARGE SCALE GENOMIC DNA]</scope>
    <source>
        <strain evidence="5">JCA_2017</strain>
    </source>
</reference>
<evidence type="ECO:0000256" key="4">
    <source>
        <dbReference type="SAM" id="SignalP"/>
    </source>
</evidence>
<keyword evidence="4" id="KW-0732">Signal</keyword>
<dbReference type="Gene3D" id="3.40.50.1110">
    <property type="entry name" value="SGNH hydrolase"/>
    <property type="match status" value="2"/>
</dbReference>
<dbReference type="EMBL" id="QJKJ01009490">
    <property type="protein sequence ID" value="RDX76491.1"/>
    <property type="molecule type" value="Genomic_DNA"/>
</dbReference>
<evidence type="ECO:0000313" key="6">
    <source>
        <dbReference type="Proteomes" id="UP000257109"/>
    </source>
</evidence>
<keyword evidence="3" id="KW-0442">Lipid degradation</keyword>
<dbReference type="AlphaFoldDB" id="A0A371FDW5"/>
<comment type="caution">
    <text evidence="5">The sequence shown here is derived from an EMBL/GenBank/DDBJ whole genome shotgun (WGS) entry which is preliminary data.</text>
</comment>
<keyword evidence="6" id="KW-1185">Reference proteome</keyword>
<dbReference type="GO" id="GO:0016042">
    <property type="term" value="P:lipid catabolic process"/>
    <property type="evidence" value="ECO:0007669"/>
    <property type="project" value="UniProtKB-KW"/>
</dbReference>
<dbReference type="SUPFAM" id="SSF52266">
    <property type="entry name" value="SGNH hydrolase"/>
    <property type="match status" value="1"/>
</dbReference>
<gene>
    <name evidence="5" type="ORF">CR513_43505</name>
</gene>
<evidence type="ECO:0000256" key="1">
    <source>
        <dbReference type="ARBA" id="ARBA00008668"/>
    </source>
</evidence>
<protein>
    <submittedName>
        <fullName evidence="5">GDSL esterase/lipase</fullName>
    </submittedName>
</protein>
<evidence type="ECO:0000256" key="3">
    <source>
        <dbReference type="ARBA" id="ARBA00022963"/>
    </source>
</evidence>
<sequence length="731" mass="80433">MASSLACCIIVTSLFMSPSFGSAQPVRAFFVFGDSLVDSGNNDFLATTARADAPPYGIDFPTHRPTGRFSNGLNIPDIISEQLGLEPTLPYLSPLLVGEKLLVGANFASAGIAAHHPHLQATEAIRTLPSKVECTYWRGGSSDAYKPSTNSHDSWRQRFCEQLYLVPYSPRSRQFSLPDYVRYIISEYRQILKRLYDLGGRRVLVTGTGPMGCVPAELAFRSRNGDCDVELQRAASLYNPQLVEMIKGLNQEIGADVFIAVNAYEMHMDFVSNPQAHGFVTSKIACCGQGPYNGVGLCTPLSNLCPNRDLYAFWDPFHPSEKANRIIVQQMLTGSTQYMHPMNLSTIMALDSRCSHQIITINPLHLMAKSYIVLSLVIALAISGFNLKGVEAARAFFVFGDSLVDNGNNNYLATTARADAPPYGIDYPTRRPTGRFSNGFNIPDFISQELGSESTLPYLSPELNGDKLLIGANFASAGIGVLNDTGVQFVNIIRMPGQLEYFQEYQQRVSALIGDTKTKQLINGALVLITCGGNDFVNNYYLVPNSARSRQFTLPDYVTFVISEYKKILRRLYDLGARRVLVTGTGPLGCVPAELALRGRDGECSEELQNAASLFNPQLVQMIRRLNKEVGSHVFIGVNTQLMHYDFITNPQSFGFITSKVACCGQGPFNGIGLCTVASNLCPNRDAYAFWDPFHPSERANKLIVQQIMSGTAKYMNPMNLSTILALDSKK</sequence>
<dbReference type="GO" id="GO:0016788">
    <property type="term" value="F:hydrolase activity, acting on ester bonds"/>
    <property type="evidence" value="ECO:0007669"/>
    <property type="project" value="InterPro"/>
</dbReference>
<dbReference type="FunFam" id="3.40.50.1110:FF:000003">
    <property type="entry name" value="GDSL esterase/lipase APG"/>
    <property type="match status" value="1"/>
</dbReference>
<name>A0A371FDW5_MUCPR</name>
<accession>A0A371FDW5</accession>
<dbReference type="PANTHER" id="PTHR45648:SF156">
    <property type="entry name" value="ZINC FINGER PROTEIN"/>
    <property type="match status" value="1"/>
</dbReference>
<dbReference type="InterPro" id="IPR001087">
    <property type="entry name" value="GDSL"/>
</dbReference>
<dbReference type="InterPro" id="IPR036514">
    <property type="entry name" value="SGNH_hydro_sf"/>
</dbReference>